<reference evidence="12" key="2">
    <citation type="submission" date="2021-09" db="EMBL/GenBank/DDBJ databases">
        <authorList>
            <person name="Jia N."/>
            <person name="Wang J."/>
            <person name="Shi W."/>
            <person name="Du L."/>
            <person name="Sun Y."/>
            <person name="Zhan W."/>
            <person name="Jiang J."/>
            <person name="Wang Q."/>
            <person name="Zhang B."/>
            <person name="Ji P."/>
            <person name="Sakyi L.B."/>
            <person name="Cui X."/>
            <person name="Yuan T."/>
            <person name="Jiang B."/>
            <person name="Yang W."/>
            <person name="Lam T.T.-Y."/>
            <person name="Chang Q."/>
            <person name="Ding S."/>
            <person name="Wang X."/>
            <person name="Zhu J."/>
            <person name="Ruan X."/>
            <person name="Zhao L."/>
            <person name="Wei J."/>
            <person name="Que T."/>
            <person name="Du C."/>
            <person name="Cheng J."/>
            <person name="Dai P."/>
            <person name="Han X."/>
            <person name="Huang E."/>
            <person name="Gao Y."/>
            <person name="Liu J."/>
            <person name="Shao H."/>
            <person name="Ye R."/>
            <person name="Li L."/>
            <person name="Wei W."/>
            <person name="Wang X."/>
            <person name="Wang C."/>
            <person name="Huo Q."/>
            <person name="Li W."/>
            <person name="Guo W."/>
            <person name="Chen H."/>
            <person name="Chen S."/>
            <person name="Zhou L."/>
            <person name="Zhou L."/>
            <person name="Ni X."/>
            <person name="Tian J."/>
            <person name="Zhou Y."/>
            <person name="Sheng Y."/>
            <person name="Liu T."/>
            <person name="Pan Y."/>
            <person name="Xia L."/>
            <person name="Li J."/>
            <person name="Zhao F."/>
            <person name="Cao W."/>
        </authorList>
    </citation>
    <scope>NUCLEOTIDE SEQUENCE</scope>
    <source>
        <strain evidence="12">Rsan-2018</strain>
        <tissue evidence="12">Larvae</tissue>
    </source>
</reference>
<evidence type="ECO:0000256" key="3">
    <source>
        <dbReference type="ARBA" id="ARBA00022723"/>
    </source>
</evidence>
<evidence type="ECO:0000256" key="1">
    <source>
        <dbReference type="ARBA" id="ARBA00001947"/>
    </source>
</evidence>
<evidence type="ECO:0008006" key="14">
    <source>
        <dbReference type="Google" id="ProtNLM"/>
    </source>
</evidence>
<evidence type="ECO:0000256" key="8">
    <source>
        <dbReference type="SAM" id="MobiDB-lite"/>
    </source>
</evidence>
<accession>A0A9D4PGT8</accession>
<dbReference type="GO" id="GO:0005764">
    <property type="term" value="C:lysosome"/>
    <property type="evidence" value="ECO:0007669"/>
    <property type="project" value="TreeGrafter"/>
</dbReference>
<dbReference type="AlphaFoldDB" id="A0A9D4PGT8"/>
<keyword evidence="6" id="KW-1015">Disulfide bond</keyword>
<dbReference type="InterPro" id="IPR011330">
    <property type="entry name" value="Glyco_hydro/deAcase_b/a-brl"/>
</dbReference>
<dbReference type="VEuPathDB" id="VectorBase:RSAN_041515"/>
<evidence type="ECO:0000256" key="5">
    <source>
        <dbReference type="ARBA" id="ARBA00022833"/>
    </source>
</evidence>
<dbReference type="InterPro" id="IPR013780">
    <property type="entry name" value="Glyco_hydro_b"/>
</dbReference>
<dbReference type="GO" id="GO:0046872">
    <property type="term" value="F:metal ion binding"/>
    <property type="evidence" value="ECO:0007669"/>
    <property type="project" value="UniProtKB-KW"/>
</dbReference>
<dbReference type="PANTHER" id="PTHR11607:SF3">
    <property type="entry name" value="LYSOSOMAL ALPHA-MANNOSIDASE"/>
    <property type="match status" value="1"/>
</dbReference>
<dbReference type="SUPFAM" id="SSF74650">
    <property type="entry name" value="Galactose mutarotase-like"/>
    <property type="match status" value="1"/>
</dbReference>
<dbReference type="InterPro" id="IPR011013">
    <property type="entry name" value="Gal_mutarotase_sf_dom"/>
</dbReference>
<keyword evidence="4" id="KW-0378">Hydrolase</keyword>
<dbReference type="InterPro" id="IPR027291">
    <property type="entry name" value="Glyco_hydro_38_N_sf"/>
</dbReference>
<dbReference type="Pfam" id="PF01074">
    <property type="entry name" value="Glyco_hydro_38N"/>
    <property type="match status" value="1"/>
</dbReference>
<dbReference type="InterPro" id="IPR037094">
    <property type="entry name" value="Glyco_hydro_38_cen_sf"/>
</dbReference>
<comment type="cofactor">
    <cofactor evidence="1">
        <name>Zn(2+)</name>
        <dbReference type="ChEBI" id="CHEBI:29105"/>
    </cofactor>
</comment>
<dbReference type="SUPFAM" id="SSF88713">
    <property type="entry name" value="Glycoside hydrolase/deacetylase"/>
    <property type="match status" value="1"/>
</dbReference>
<evidence type="ECO:0000256" key="7">
    <source>
        <dbReference type="ARBA" id="ARBA00023295"/>
    </source>
</evidence>
<keyword evidence="13" id="KW-1185">Reference proteome</keyword>
<dbReference type="Pfam" id="PF07748">
    <property type="entry name" value="Glyco_hydro_38C"/>
    <property type="match status" value="1"/>
</dbReference>
<evidence type="ECO:0000313" key="12">
    <source>
        <dbReference type="EMBL" id="KAH7942927.1"/>
    </source>
</evidence>
<dbReference type="SUPFAM" id="SSF88688">
    <property type="entry name" value="Families 57/38 glycoside transferase middle domain"/>
    <property type="match status" value="1"/>
</dbReference>
<dbReference type="GO" id="GO:0006013">
    <property type="term" value="P:mannose metabolic process"/>
    <property type="evidence" value="ECO:0007669"/>
    <property type="project" value="InterPro"/>
</dbReference>
<feature type="domain" description="Lysosomal alpha-mannosidase-like central" evidence="11">
    <location>
        <begin position="449"/>
        <end position="490"/>
    </location>
</feature>
<name>A0A9D4PGT8_RHISA</name>
<evidence type="ECO:0000259" key="9">
    <source>
        <dbReference type="Pfam" id="PF01074"/>
    </source>
</evidence>
<feature type="region of interest" description="Disordered" evidence="8">
    <location>
        <begin position="1"/>
        <end position="23"/>
    </location>
</feature>
<keyword evidence="7" id="KW-0326">Glycosidase</keyword>
<dbReference type="Proteomes" id="UP000821837">
    <property type="component" value="Unassembled WGS sequence"/>
</dbReference>
<dbReference type="Gene3D" id="1.20.1270.50">
    <property type="entry name" value="Glycoside hydrolase family 38, central domain"/>
    <property type="match status" value="1"/>
</dbReference>
<dbReference type="GO" id="GO:0004559">
    <property type="term" value="F:alpha-mannosidase activity"/>
    <property type="evidence" value="ECO:0007669"/>
    <property type="project" value="InterPro"/>
</dbReference>
<feature type="domain" description="Glycosyl hydrolase family 38 C-terminal" evidence="10">
    <location>
        <begin position="518"/>
        <end position="732"/>
    </location>
</feature>
<comment type="caution">
    <text evidence="12">The sequence shown here is derived from an EMBL/GenBank/DDBJ whole genome shotgun (WGS) entry which is preliminary data.</text>
</comment>
<comment type="similarity">
    <text evidence="2">Belongs to the glycosyl hydrolase 38 family.</text>
</comment>
<evidence type="ECO:0000256" key="4">
    <source>
        <dbReference type="ARBA" id="ARBA00022801"/>
    </source>
</evidence>
<evidence type="ECO:0000259" key="10">
    <source>
        <dbReference type="Pfam" id="PF07748"/>
    </source>
</evidence>
<evidence type="ECO:0000256" key="2">
    <source>
        <dbReference type="ARBA" id="ARBA00009792"/>
    </source>
</evidence>
<dbReference type="InterPro" id="IPR011682">
    <property type="entry name" value="Glyco_hydro_38_C"/>
</dbReference>
<dbReference type="InterPro" id="IPR000602">
    <property type="entry name" value="Glyco_hydro_38_N"/>
</dbReference>
<dbReference type="EMBL" id="JABSTV010001253">
    <property type="protein sequence ID" value="KAH7942927.1"/>
    <property type="molecule type" value="Genomic_DNA"/>
</dbReference>
<dbReference type="InterPro" id="IPR048534">
    <property type="entry name" value="Man2a1-like_dom"/>
</dbReference>
<organism evidence="12 13">
    <name type="scientific">Rhipicephalus sanguineus</name>
    <name type="common">Brown dog tick</name>
    <name type="synonym">Ixodes sanguineus</name>
    <dbReference type="NCBI Taxonomy" id="34632"/>
    <lineage>
        <taxon>Eukaryota</taxon>
        <taxon>Metazoa</taxon>
        <taxon>Ecdysozoa</taxon>
        <taxon>Arthropoda</taxon>
        <taxon>Chelicerata</taxon>
        <taxon>Arachnida</taxon>
        <taxon>Acari</taxon>
        <taxon>Parasitiformes</taxon>
        <taxon>Ixodida</taxon>
        <taxon>Ixodoidea</taxon>
        <taxon>Ixodidae</taxon>
        <taxon>Rhipicephalinae</taxon>
        <taxon>Rhipicephalus</taxon>
        <taxon>Rhipicephalus</taxon>
    </lineage>
</organism>
<reference evidence="12" key="1">
    <citation type="journal article" date="2020" name="Cell">
        <title>Large-Scale Comparative Analyses of Tick Genomes Elucidate Their Genetic Diversity and Vector Capacities.</title>
        <authorList>
            <consortium name="Tick Genome and Microbiome Consortium (TIGMIC)"/>
            <person name="Jia N."/>
            <person name="Wang J."/>
            <person name="Shi W."/>
            <person name="Du L."/>
            <person name="Sun Y."/>
            <person name="Zhan W."/>
            <person name="Jiang J.F."/>
            <person name="Wang Q."/>
            <person name="Zhang B."/>
            <person name="Ji P."/>
            <person name="Bell-Sakyi L."/>
            <person name="Cui X.M."/>
            <person name="Yuan T.T."/>
            <person name="Jiang B.G."/>
            <person name="Yang W.F."/>
            <person name="Lam T.T."/>
            <person name="Chang Q.C."/>
            <person name="Ding S.J."/>
            <person name="Wang X.J."/>
            <person name="Zhu J.G."/>
            <person name="Ruan X.D."/>
            <person name="Zhao L."/>
            <person name="Wei J.T."/>
            <person name="Ye R.Z."/>
            <person name="Que T.C."/>
            <person name="Du C.H."/>
            <person name="Zhou Y.H."/>
            <person name="Cheng J.X."/>
            <person name="Dai P.F."/>
            <person name="Guo W.B."/>
            <person name="Han X.H."/>
            <person name="Huang E.J."/>
            <person name="Li L.F."/>
            <person name="Wei W."/>
            <person name="Gao Y.C."/>
            <person name="Liu J.Z."/>
            <person name="Shao H.Z."/>
            <person name="Wang X."/>
            <person name="Wang C.C."/>
            <person name="Yang T.C."/>
            <person name="Huo Q.B."/>
            <person name="Li W."/>
            <person name="Chen H.Y."/>
            <person name="Chen S.E."/>
            <person name="Zhou L.G."/>
            <person name="Ni X.B."/>
            <person name="Tian J.H."/>
            <person name="Sheng Y."/>
            <person name="Liu T."/>
            <person name="Pan Y.S."/>
            <person name="Xia L.Y."/>
            <person name="Li J."/>
            <person name="Zhao F."/>
            <person name="Cao W.C."/>
        </authorList>
    </citation>
    <scope>NUCLEOTIDE SEQUENCE</scope>
    <source>
        <strain evidence="12">Rsan-2018</strain>
    </source>
</reference>
<gene>
    <name evidence="12" type="ORF">HPB52_002702</name>
</gene>
<dbReference type="GO" id="GO:0030246">
    <property type="term" value="F:carbohydrate binding"/>
    <property type="evidence" value="ECO:0007669"/>
    <property type="project" value="InterPro"/>
</dbReference>
<dbReference type="InterPro" id="IPR028995">
    <property type="entry name" value="Glyco_hydro_57/38_cen_sf"/>
</dbReference>
<keyword evidence="3" id="KW-0479">Metal-binding</keyword>
<protein>
    <recommendedName>
        <fullName evidence="14">Alpha-mannosidase</fullName>
    </recommendedName>
</protein>
<proteinExistence type="inferred from homology"/>
<dbReference type="Gene3D" id="2.60.40.1180">
    <property type="entry name" value="Golgi alpha-mannosidase II"/>
    <property type="match status" value="1"/>
</dbReference>
<dbReference type="Pfam" id="PF21260">
    <property type="entry name" value="Laman-like_dom"/>
    <property type="match status" value="1"/>
</dbReference>
<dbReference type="VEuPathDB" id="VectorBase:RSAN_044526"/>
<evidence type="ECO:0000259" key="11">
    <source>
        <dbReference type="Pfam" id="PF21260"/>
    </source>
</evidence>
<sequence>MAAGMGPLRSEPPGGLGAKPKPRGSEIHCTFRLCPKAKPNVINIHFVPHSHMDIASHNTFEVNLRKATAILNSVSGELLKNKKRMFSMTEMAFLKNWYESSSEVFRIIFRKFIAEGRVELVSGGMVMNDEASTHYSDILDQMTLGMRWINATFGACALPRAVWQLDPYGHSREQAALFAQMGFDGLFLGRVHHLERRWRGNQDALEFVWHADEKLEWEIFTSILPHRYSPPGMVNFREYFLTEENKANIAHGFIEAVETTGRGYQTQQRIVMFGDDFAYTNATVWYSQMDLLIDSINSMNGSQYHAFYSTPECYLRSVHEQWFRRKKGPSESALSYSGDFMPYSDRNFEWWTGYYSNRPQLKYHIRQASNFLQEIVAKAIDNLATITTNRVLFPKFCRKLNQSECPPSESLERFYVSVYNPQSIMVKTQVRFPVATSGYRVVNDQKAFVPSEIIPIQHALFHIPERNSTSFHDLVFLATVPPLGVSTFLVQRFRGATFLRQQIKASERVLSAGTDYVLKNKWYSVVVDSSSCLLKKVSLLGQNEHVTLEQSFAGYSSEYGHVLFAPKEAEAEEFRANATCRLVTSTIVQEVHQWFTPWLSQVIRLYVDQDYIEFDWIVGPIPTTPPSKLGYDVVTRFKSNLTNYGVFYTDSNGKQTMPRAANATRPWDVSDKNKRERQLVQSNYYPVVSWIYVRDRKEQLQMSVLPDRPQGGTAYHPGTIELMIHRRFMGHDSKGVMQSLNDLGVDRKGLVVRGRHLLHLGRMDVAAVRVRQLANALVMAPVLAFSEGISPQTRTLETRNFRGLGAALPRGVQLLTLQQHEPKRVLFRLEYMQPAIVPRETPVADVAVPLHALMSTYQTTNVREVTLTASQWLDEQPEQFEWNVTVASGRRRGYSPRRSGDAFDRDKGAIVKAHMAVGEIRTFVADLVLPK</sequence>
<dbReference type="Gene3D" id="2.60.40.1360">
    <property type="match status" value="1"/>
</dbReference>
<evidence type="ECO:0000313" key="13">
    <source>
        <dbReference type="Proteomes" id="UP000821837"/>
    </source>
</evidence>
<evidence type="ECO:0000256" key="6">
    <source>
        <dbReference type="ARBA" id="ARBA00023157"/>
    </source>
</evidence>
<feature type="domain" description="Glycoside hydrolase family 38 N-terminal" evidence="9">
    <location>
        <begin position="43"/>
        <end position="343"/>
    </location>
</feature>
<dbReference type="Gene3D" id="3.20.110.10">
    <property type="entry name" value="Glycoside hydrolase 38, N terminal domain"/>
    <property type="match status" value="1"/>
</dbReference>
<dbReference type="Gene3D" id="2.70.98.30">
    <property type="entry name" value="Golgi alpha-mannosidase II, domain 4"/>
    <property type="match status" value="1"/>
</dbReference>
<dbReference type="PANTHER" id="PTHR11607">
    <property type="entry name" value="ALPHA-MANNOSIDASE"/>
    <property type="match status" value="1"/>
</dbReference>
<dbReference type="InterPro" id="IPR050843">
    <property type="entry name" value="Glycosyl_Hydrlase_38"/>
</dbReference>
<keyword evidence="5" id="KW-0862">Zinc</keyword>